<evidence type="ECO:0000256" key="1">
    <source>
        <dbReference type="ARBA" id="ARBA00022723"/>
    </source>
</evidence>
<organism evidence="4 5">
    <name type="scientific">Datura stramonium</name>
    <name type="common">Jimsonweed</name>
    <name type="synonym">Common thornapple</name>
    <dbReference type="NCBI Taxonomy" id="4076"/>
    <lineage>
        <taxon>Eukaryota</taxon>
        <taxon>Viridiplantae</taxon>
        <taxon>Streptophyta</taxon>
        <taxon>Embryophyta</taxon>
        <taxon>Tracheophyta</taxon>
        <taxon>Spermatophyta</taxon>
        <taxon>Magnoliopsida</taxon>
        <taxon>eudicotyledons</taxon>
        <taxon>Gunneridae</taxon>
        <taxon>Pentapetalae</taxon>
        <taxon>asterids</taxon>
        <taxon>lamiids</taxon>
        <taxon>Solanales</taxon>
        <taxon>Solanaceae</taxon>
        <taxon>Solanoideae</taxon>
        <taxon>Datureae</taxon>
        <taxon>Datura</taxon>
    </lineage>
</organism>
<dbReference type="Gene3D" id="1.10.600.10">
    <property type="entry name" value="Farnesyl Diphosphate Synthase"/>
    <property type="match status" value="1"/>
</dbReference>
<sequence length="101" mass="11670">MEEYMDNAWISISAPVILAHAYFLVANPVNNEALHYLENNYHDIIRCSALILRLANDLGTSSEELKRGDDSKSIQFYMNETKCSEEEARQHIRVFARHGRN</sequence>
<reference evidence="4 5" key="1">
    <citation type="journal article" date="2021" name="BMC Genomics">
        <title>Datura genome reveals duplications of psychoactive alkaloid biosynthetic genes and high mutation rate following tissue culture.</title>
        <authorList>
            <person name="Rajewski A."/>
            <person name="Carter-House D."/>
            <person name="Stajich J."/>
            <person name="Litt A."/>
        </authorList>
    </citation>
    <scope>NUCLEOTIDE SEQUENCE [LARGE SCALE GENOMIC DNA]</scope>
    <source>
        <strain evidence="4">AR-01</strain>
    </source>
</reference>
<dbReference type="InterPro" id="IPR005630">
    <property type="entry name" value="Terpene_synthase_metal-bd"/>
</dbReference>
<keyword evidence="2" id="KW-0460">Magnesium</keyword>
<evidence type="ECO:0000256" key="2">
    <source>
        <dbReference type="ARBA" id="ARBA00022842"/>
    </source>
</evidence>
<evidence type="ECO:0000313" key="5">
    <source>
        <dbReference type="Proteomes" id="UP000823775"/>
    </source>
</evidence>
<name>A0ABS8RME2_DATST</name>
<protein>
    <recommendedName>
        <fullName evidence="3">Terpene synthase metal-binding domain-containing protein</fullName>
    </recommendedName>
</protein>
<keyword evidence="5" id="KW-1185">Reference proteome</keyword>
<dbReference type="PANTHER" id="PTHR31225">
    <property type="entry name" value="OS04G0344100 PROTEIN-RELATED"/>
    <property type="match status" value="1"/>
</dbReference>
<keyword evidence="1" id="KW-0479">Metal-binding</keyword>
<comment type="caution">
    <text evidence="4">The sequence shown here is derived from an EMBL/GenBank/DDBJ whole genome shotgun (WGS) entry which is preliminary data.</text>
</comment>
<evidence type="ECO:0000259" key="3">
    <source>
        <dbReference type="Pfam" id="PF03936"/>
    </source>
</evidence>
<feature type="domain" description="Terpene synthase metal-binding" evidence="3">
    <location>
        <begin position="1"/>
        <end position="97"/>
    </location>
</feature>
<gene>
    <name evidence="4" type="ORF">HAX54_036780</name>
</gene>
<dbReference type="SUPFAM" id="SSF48576">
    <property type="entry name" value="Terpenoid synthases"/>
    <property type="match status" value="1"/>
</dbReference>
<dbReference type="EMBL" id="JACEIK010000049">
    <property type="protein sequence ID" value="MCD7447961.1"/>
    <property type="molecule type" value="Genomic_DNA"/>
</dbReference>
<dbReference type="Proteomes" id="UP000823775">
    <property type="component" value="Unassembled WGS sequence"/>
</dbReference>
<dbReference type="PANTHER" id="PTHR31225:SF9">
    <property type="entry name" value="TERPENE SYNTHASE 10"/>
    <property type="match status" value="1"/>
</dbReference>
<dbReference type="InterPro" id="IPR008949">
    <property type="entry name" value="Isoprenoid_synthase_dom_sf"/>
</dbReference>
<dbReference type="Pfam" id="PF03936">
    <property type="entry name" value="Terpene_synth_C"/>
    <property type="match status" value="1"/>
</dbReference>
<accession>A0ABS8RME2</accession>
<evidence type="ECO:0000313" key="4">
    <source>
        <dbReference type="EMBL" id="MCD7447961.1"/>
    </source>
</evidence>
<dbReference type="InterPro" id="IPR050148">
    <property type="entry name" value="Terpene_synthase-like"/>
</dbReference>
<proteinExistence type="predicted"/>